<evidence type="ECO:0000313" key="3">
    <source>
        <dbReference type="EMBL" id="EFP01252.1"/>
    </source>
</evidence>
<feature type="compositionally biased region" description="Basic and acidic residues" evidence="1">
    <location>
        <begin position="673"/>
        <end position="685"/>
    </location>
</feature>
<dbReference type="InterPro" id="IPR010921">
    <property type="entry name" value="Trp_repressor/repl_initiator"/>
</dbReference>
<feature type="compositionally biased region" description="Acidic residues" evidence="1">
    <location>
        <begin position="323"/>
        <end position="341"/>
    </location>
</feature>
<dbReference type="Proteomes" id="UP000008281">
    <property type="component" value="Unassembled WGS sequence"/>
</dbReference>
<feature type="compositionally biased region" description="Acidic residues" evidence="1">
    <location>
        <begin position="816"/>
        <end position="831"/>
    </location>
</feature>
<feature type="compositionally biased region" description="Acidic residues" evidence="1">
    <location>
        <begin position="752"/>
        <end position="767"/>
    </location>
</feature>
<feature type="compositionally biased region" description="Basic and acidic residues" evidence="1">
    <location>
        <begin position="1490"/>
        <end position="1499"/>
    </location>
</feature>
<feature type="region of interest" description="Disordered" evidence="1">
    <location>
        <begin position="857"/>
        <end position="1076"/>
    </location>
</feature>
<protein>
    <recommendedName>
        <fullName evidence="2">DDE-1 domain-containing protein</fullName>
    </recommendedName>
</protein>
<feature type="compositionally biased region" description="Basic and acidic residues" evidence="1">
    <location>
        <begin position="275"/>
        <end position="290"/>
    </location>
</feature>
<feature type="compositionally biased region" description="Low complexity" evidence="1">
    <location>
        <begin position="552"/>
        <end position="562"/>
    </location>
</feature>
<gene>
    <name evidence="3" type="ORF">CRE_24398</name>
</gene>
<name>E3MFS2_CAERE</name>
<evidence type="ECO:0000259" key="2">
    <source>
        <dbReference type="Pfam" id="PF03184"/>
    </source>
</evidence>
<dbReference type="InParanoid" id="E3MFS2"/>
<sequence>MDLPGPPDGHIQFYEFQSALDKFQIANDVLLKAIEKSAVFIKIKPKPHLSFLNQFKLCNGHVYEEINRYYQNDEVMNENLLNETLEFNYTIIVIWERVLCRIFRRIDSVPRFADVSTPLENVINTIRNLHEVVESPEVQGMRILRYPEIELDETKRNLENQKRGAYHERERIHDQSSQTFKLLEYVRNLKTRERLYAMNEIMKEKFNDERLYYDLSMPYGEFVKRYESIHKLKMPPNQVLTRIGPRTPSPAAVRNESIERSEKSSEFGPEVDPIEVDRVDSGEKESKVDDVMDVDNVGGGQGGETPEDVREPEAMPQPRESSPDDVSEPEGVSPEDVDLMEDSSSPRNAPIDDPEDVRIPEVRDVSREASEVIEDPEDPEGSPDDDADVESILDPTSPYNQREDLPPESPVFAPRSNNSSPNSSHHSEADEDRRRHPDTPEEDILMESFDEENAEIEEQHENDSEDQDSDEVVEDQRLHVNMAAPELVGLVPRDPEAREPPTAPCGSSESAPEADEEDVVFVNQRERSATPPPDTFDETLALESPEGRRLSEGSGCSEDSGGTKTPEVKKEPEDQMPSPDIFEASFVQDPDVPGPSDQVVEAPEFRRPEVKVEDEEEAPESASRTPSPESDISEDNAVVEAPESRRPEEAPEVSRTPSPESDISEDNAVVEAPESRRPPSERSEEAVDAPGASEDMRSSSSRSNSPDDDVVMEDSESRRHLSDSEGDDAPESMDDVVMEDSESRRLLGRPQDEEDSAESDDDSEMPSDDIVGAPDAPEAPESMRTPSPGSGISDDNGVSEAPESRRLLGRQPGDVDSAESDIDEEDSTEDSSDARDADTLSRFYTLSLVAFSPTLKSFSAQSASIGTSLSDAYDDNAVVETPESGRLLGRPPSENSEEAVVPPEAVRSLSAGSDISDDNGVAEAPESRRRLERQPGDADSEELDNDSEKSSSSNDNLKDSDADEAPETDMALLREFFENIPGGGDDDHGTPSSYHSSEISSNPTTPERHQAPPAIEVDRAVYRQPGRDDDMADSEGIGRRDGGADAGTSSGVHELSDNEEFVKDQKNQLPNGKKRTKRGIRYDEEFKVNVVKYAREKDIVEATKKFGVSKPSVLRWMEQIELSEVEEEEGPERNVGSLRWILFVVEMELWINKQKEKNLRPTREEVLKKAEEVDSTMLESTDWVHSILKEHDLLPQIKSEPEDVSIPKMIDHILSLETTRIENRYRAILACDEVYLDFDWSRTESDEAKQVSMTLTGHEILNVAVMLCARSDGSKCRPYVLLPVRGPDCSITHEFQKFMKLVWAGTAEFDEILTQDFLKKIVGNSVSTGQLLIWDDAETHVSDGTKNTLNRLNIDAVVIPKGMETLLEASNCYWEAPFKAKIQEFYEEWMIHGQKAFTRTRKMKPPPMNLYLKWILDAWRELPKDLIIRSFKECGLSTIPGGVEDESLFCFREFPQGLEMLKKARAPPEESEEEGVVKQEEPDGLADVVVKQEPEDSQD</sequence>
<feature type="compositionally biased region" description="Acidic residues" evidence="1">
    <location>
        <begin position="371"/>
        <end position="391"/>
    </location>
</feature>
<keyword evidence="4" id="KW-1185">Reference proteome</keyword>
<feature type="compositionally biased region" description="Basic and acidic residues" evidence="1">
    <location>
        <begin position="425"/>
        <end position="439"/>
    </location>
</feature>
<dbReference type="OMA" id="ILDQPAM"/>
<dbReference type="Pfam" id="PF03184">
    <property type="entry name" value="DDE_1"/>
    <property type="match status" value="1"/>
</dbReference>
<feature type="compositionally biased region" description="Basic and acidic residues" evidence="1">
    <location>
        <begin position="1054"/>
        <end position="1066"/>
    </location>
</feature>
<feature type="compositionally biased region" description="Basic and acidic residues" evidence="1">
    <location>
        <begin position="256"/>
        <end position="265"/>
    </location>
</feature>
<dbReference type="SUPFAM" id="SSF48295">
    <property type="entry name" value="TrpR-like"/>
    <property type="match status" value="1"/>
</dbReference>
<reference evidence="3" key="1">
    <citation type="submission" date="2007-07" db="EMBL/GenBank/DDBJ databases">
        <title>PCAP assembly of the Caenorhabditis remanei genome.</title>
        <authorList>
            <consortium name="The Caenorhabditis remanei Sequencing Consortium"/>
            <person name="Wilson R.K."/>
        </authorList>
    </citation>
    <scope>NUCLEOTIDE SEQUENCE [LARGE SCALE GENOMIC DNA]</scope>
    <source>
        <strain evidence="3">PB4641</strain>
    </source>
</reference>
<dbReference type="OrthoDB" id="5859790at2759"/>
<organism evidence="4">
    <name type="scientific">Caenorhabditis remanei</name>
    <name type="common">Caenorhabditis vulgaris</name>
    <dbReference type="NCBI Taxonomy" id="31234"/>
    <lineage>
        <taxon>Eukaryota</taxon>
        <taxon>Metazoa</taxon>
        <taxon>Ecdysozoa</taxon>
        <taxon>Nematoda</taxon>
        <taxon>Chromadorea</taxon>
        <taxon>Rhabditida</taxon>
        <taxon>Rhabditina</taxon>
        <taxon>Rhabditomorpha</taxon>
        <taxon>Rhabditoidea</taxon>
        <taxon>Rhabditidae</taxon>
        <taxon>Peloderinae</taxon>
        <taxon>Caenorhabditis</taxon>
    </lineage>
</organism>
<proteinExistence type="predicted"/>
<dbReference type="GO" id="GO:0043565">
    <property type="term" value="F:sequence-specific DNA binding"/>
    <property type="evidence" value="ECO:0007669"/>
    <property type="project" value="InterPro"/>
</dbReference>
<feature type="compositionally biased region" description="Basic and acidic residues" evidence="1">
    <location>
        <begin position="925"/>
        <end position="936"/>
    </location>
</feature>
<feature type="region of interest" description="Disordered" evidence="1">
    <location>
        <begin position="1463"/>
        <end position="1499"/>
    </location>
</feature>
<feature type="compositionally biased region" description="Acidic residues" evidence="1">
    <location>
        <begin position="463"/>
        <end position="473"/>
    </location>
</feature>
<feature type="compositionally biased region" description="Polar residues" evidence="1">
    <location>
        <begin position="857"/>
        <end position="870"/>
    </location>
</feature>
<dbReference type="InterPro" id="IPR004875">
    <property type="entry name" value="DDE_SF_endonuclease_dom"/>
</dbReference>
<feature type="compositionally biased region" description="Basic and acidic residues" evidence="1">
    <location>
        <begin position="356"/>
        <end position="370"/>
    </location>
</feature>
<feature type="compositionally biased region" description="Basic and acidic residues" evidence="1">
    <location>
        <begin position="1006"/>
        <end position="1029"/>
    </location>
</feature>
<feature type="domain" description="DDE-1" evidence="2">
    <location>
        <begin position="1263"/>
        <end position="1431"/>
    </location>
</feature>
<accession>E3MFS2</accession>
<dbReference type="EMBL" id="DS268442">
    <property type="protein sequence ID" value="EFP01252.1"/>
    <property type="molecule type" value="Genomic_DNA"/>
</dbReference>
<evidence type="ECO:0000256" key="1">
    <source>
        <dbReference type="SAM" id="MobiDB-lite"/>
    </source>
</evidence>
<evidence type="ECO:0000313" key="4">
    <source>
        <dbReference type="Proteomes" id="UP000008281"/>
    </source>
</evidence>
<dbReference type="eggNOG" id="KOG3105">
    <property type="taxonomic scope" value="Eukaryota"/>
</dbReference>
<feature type="compositionally biased region" description="Polar residues" evidence="1">
    <location>
        <begin position="990"/>
        <end position="1005"/>
    </location>
</feature>
<feature type="region of interest" description="Disordered" evidence="1">
    <location>
        <begin position="239"/>
        <end position="837"/>
    </location>
</feature>
<feature type="compositionally biased region" description="Acidic residues" evidence="1">
    <location>
        <begin position="440"/>
        <end position="456"/>
    </location>
</feature>
<feature type="compositionally biased region" description="Acidic residues" evidence="1">
    <location>
        <begin position="724"/>
        <end position="740"/>
    </location>
</feature>
<dbReference type="HOGENOM" id="CLU_248773_0_0_1"/>